<dbReference type="PANTHER" id="PTHR31916:SF42">
    <property type="entry name" value="ALKALINE_NEUTRAL INVERTASE"/>
    <property type="match status" value="1"/>
</dbReference>
<gene>
    <name evidence="4" type="ORF">OSB04_028841</name>
</gene>
<reference evidence="4" key="1">
    <citation type="submission" date="2023-03" db="EMBL/GenBank/DDBJ databases">
        <title>Chromosome-scale reference genome and RAD-based genetic map of yellow starthistle (Centaurea solstitialis) reveal putative structural variation and QTLs associated with invader traits.</title>
        <authorList>
            <person name="Reatini B."/>
            <person name="Cang F.A."/>
            <person name="Jiang Q."/>
            <person name="Mckibben M.T.W."/>
            <person name="Barker M.S."/>
            <person name="Rieseberg L.H."/>
            <person name="Dlugosch K.M."/>
        </authorList>
    </citation>
    <scope>NUCLEOTIDE SEQUENCE</scope>
    <source>
        <strain evidence="4">CAN-66</strain>
        <tissue evidence="4">Leaf</tissue>
    </source>
</reference>
<dbReference type="GO" id="GO:0005987">
    <property type="term" value="P:sucrose catabolic process"/>
    <property type="evidence" value="ECO:0007669"/>
    <property type="project" value="TreeGrafter"/>
</dbReference>
<proteinExistence type="predicted"/>
<evidence type="ECO:0000256" key="2">
    <source>
        <dbReference type="ARBA" id="ARBA00023277"/>
    </source>
</evidence>
<dbReference type="Proteomes" id="UP001172457">
    <property type="component" value="Chromosome 7"/>
</dbReference>
<protein>
    <submittedName>
        <fullName evidence="4">Uncharacterized protein</fullName>
    </submittedName>
</protein>
<dbReference type="GO" id="GO:0004575">
    <property type="term" value="F:sucrose alpha-glucosidase activity"/>
    <property type="evidence" value="ECO:0007669"/>
    <property type="project" value="TreeGrafter"/>
</dbReference>
<comment type="caution">
    <text evidence="4">The sequence shown here is derived from an EMBL/GenBank/DDBJ whole genome shotgun (WGS) entry which is preliminary data.</text>
</comment>
<dbReference type="EMBL" id="JARYMX010000007">
    <property type="protein sequence ID" value="KAJ9542335.1"/>
    <property type="molecule type" value="Genomic_DNA"/>
</dbReference>
<dbReference type="Pfam" id="PF12899">
    <property type="entry name" value="Glyco_hydro_100"/>
    <property type="match status" value="2"/>
</dbReference>
<keyword evidence="3" id="KW-0326">Glycosidase</keyword>
<accession>A0AA38SU05</accession>
<keyword evidence="1" id="KW-0378">Hydrolase</keyword>
<evidence type="ECO:0000313" key="5">
    <source>
        <dbReference type="Proteomes" id="UP001172457"/>
    </source>
</evidence>
<organism evidence="4 5">
    <name type="scientific">Centaurea solstitialis</name>
    <name type="common">yellow star-thistle</name>
    <dbReference type="NCBI Taxonomy" id="347529"/>
    <lineage>
        <taxon>Eukaryota</taxon>
        <taxon>Viridiplantae</taxon>
        <taxon>Streptophyta</taxon>
        <taxon>Embryophyta</taxon>
        <taxon>Tracheophyta</taxon>
        <taxon>Spermatophyta</taxon>
        <taxon>Magnoliopsida</taxon>
        <taxon>eudicotyledons</taxon>
        <taxon>Gunneridae</taxon>
        <taxon>Pentapetalae</taxon>
        <taxon>asterids</taxon>
        <taxon>campanulids</taxon>
        <taxon>Asterales</taxon>
        <taxon>Asteraceae</taxon>
        <taxon>Carduoideae</taxon>
        <taxon>Cardueae</taxon>
        <taxon>Centaureinae</taxon>
        <taxon>Centaurea</taxon>
    </lineage>
</organism>
<sequence>MRSYFWLDIKQLNDIYLYNTEEYSHTAVNKFNVIPDSFPNWDFDYMPTRVGYFIELAEYYDGKLGWFVGKQAQKNQTWSIAGNLVAKK</sequence>
<dbReference type="InterPro" id="IPR024746">
    <property type="entry name" value="Glyco_hydro_100"/>
</dbReference>
<dbReference type="GO" id="GO:0033926">
    <property type="term" value="F:endo-alpha-N-acetylgalactosaminidase activity"/>
    <property type="evidence" value="ECO:0007669"/>
    <property type="project" value="InterPro"/>
</dbReference>
<evidence type="ECO:0000256" key="3">
    <source>
        <dbReference type="ARBA" id="ARBA00023295"/>
    </source>
</evidence>
<evidence type="ECO:0000313" key="4">
    <source>
        <dbReference type="EMBL" id="KAJ9542335.1"/>
    </source>
</evidence>
<dbReference type="PANTHER" id="PTHR31916">
    <property type="match status" value="1"/>
</dbReference>
<dbReference type="AlphaFoldDB" id="A0AA38SU05"/>
<name>A0AA38SU05_9ASTR</name>
<keyword evidence="2" id="KW-0119">Carbohydrate metabolism</keyword>
<keyword evidence="5" id="KW-1185">Reference proteome</keyword>
<evidence type="ECO:0000256" key="1">
    <source>
        <dbReference type="ARBA" id="ARBA00022801"/>
    </source>
</evidence>